<dbReference type="GO" id="GO:0051301">
    <property type="term" value="P:cell division"/>
    <property type="evidence" value="ECO:0007669"/>
    <property type="project" value="UniProtKB-KW"/>
</dbReference>
<keyword evidence="3" id="KW-0159">Chromosome partition</keyword>
<keyword evidence="2" id="KW-0132">Cell division</keyword>
<dbReference type="AlphaFoldDB" id="A0A844GDC9"/>
<protein>
    <submittedName>
        <fullName evidence="6">SMC-Scp complex subunit ScpB</fullName>
    </submittedName>
</protein>
<evidence type="ECO:0000256" key="4">
    <source>
        <dbReference type="ARBA" id="ARBA00023306"/>
    </source>
</evidence>
<dbReference type="PIRSF" id="PIRSF019345">
    <property type="entry name" value="ScpB"/>
    <property type="match status" value="1"/>
</dbReference>
<dbReference type="InterPro" id="IPR036388">
    <property type="entry name" value="WH-like_DNA-bd_sf"/>
</dbReference>
<dbReference type="InterPro" id="IPR036390">
    <property type="entry name" value="WH_DNA-bd_sf"/>
</dbReference>
<dbReference type="NCBIfam" id="TIGR00281">
    <property type="entry name" value="SMC-Scp complex subunit ScpB"/>
    <property type="match status" value="1"/>
</dbReference>
<dbReference type="PANTHER" id="PTHR34298">
    <property type="entry name" value="SEGREGATION AND CONDENSATION PROTEIN B"/>
    <property type="match status" value="1"/>
</dbReference>
<keyword evidence="4" id="KW-0131">Cell cycle</keyword>
<name>A0A844GDC9_9NEIS</name>
<evidence type="ECO:0000313" key="6">
    <source>
        <dbReference type="EMBL" id="MTD32764.1"/>
    </source>
</evidence>
<evidence type="ECO:0000256" key="5">
    <source>
        <dbReference type="SAM" id="MobiDB-lite"/>
    </source>
</evidence>
<organism evidence="6 7">
    <name type="scientific">Paludibacterium denitrificans</name>
    <dbReference type="NCBI Taxonomy" id="2675226"/>
    <lineage>
        <taxon>Bacteria</taxon>
        <taxon>Pseudomonadati</taxon>
        <taxon>Pseudomonadota</taxon>
        <taxon>Betaproteobacteria</taxon>
        <taxon>Neisseriales</taxon>
        <taxon>Chromobacteriaceae</taxon>
        <taxon>Paludibacterium</taxon>
    </lineage>
</organism>
<evidence type="ECO:0000256" key="3">
    <source>
        <dbReference type="ARBA" id="ARBA00022829"/>
    </source>
</evidence>
<dbReference type="Pfam" id="PF04079">
    <property type="entry name" value="SMC_ScpB"/>
    <property type="match status" value="1"/>
</dbReference>
<dbReference type="EMBL" id="WLYX01000001">
    <property type="protein sequence ID" value="MTD32764.1"/>
    <property type="molecule type" value="Genomic_DNA"/>
</dbReference>
<evidence type="ECO:0000256" key="1">
    <source>
        <dbReference type="ARBA" id="ARBA00022490"/>
    </source>
</evidence>
<dbReference type="InterPro" id="IPR005234">
    <property type="entry name" value="ScpB_csome_segregation"/>
</dbReference>
<keyword evidence="7" id="KW-1185">Reference proteome</keyword>
<evidence type="ECO:0000256" key="2">
    <source>
        <dbReference type="ARBA" id="ARBA00022618"/>
    </source>
</evidence>
<dbReference type="GO" id="GO:0051304">
    <property type="term" value="P:chromosome separation"/>
    <property type="evidence" value="ECO:0007669"/>
    <property type="project" value="InterPro"/>
</dbReference>
<reference evidence="6 7" key="1">
    <citation type="submission" date="2019-11" db="EMBL/GenBank/DDBJ databases">
        <title>Draft genome sequence of Paludibacterium sp. dN18-1.</title>
        <authorList>
            <person name="Im W.-T."/>
        </authorList>
    </citation>
    <scope>NUCLEOTIDE SEQUENCE [LARGE SCALE GENOMIC DNA]</scope>
    <source>
        <strain evidence="7">dN 18-1</strain>
    </source>
</reference>
<dbReference type="SUPFAM" id="SSF46785">
    <property type="entry name" value="Winged helix' DNA-binding domain"/>
    <property type="match status" value="2"/>
</dbReference>
<sequence>MSTTITDLNYLKIVLETALLTAQEPLTVAQLKKLFTEDIKSALLTELLEDIRLSWRGRGIELVKLASGWRFRARAEFTPYLARLNPEKPPRYSRAVMETLAIIAYKQPVTRGDIEAIRGVSVATSVMQTLLERGWIEVIGHKDVPGRPWLYATTRKFLDDLGFVSLKDLPPLADLGTLVVPESTPQEVGRNPADETSPLDDEADNLLPVAE</sequence>
<dbReference type="RefSeq" id="WP_230369325.1">
    <property type="nucleotide sequence ID" value="NZ_WLYX01000001.1"/>
</dbReference>
<proteinExistence type="predicted"/>
<comment type="caution">
    <text evidence="6">The sequence shown here is derived from an EMBL/GenBank/DDBJ whole genome shotgun (WGS) entry which is preliminary data.</text>
</comment>
<gene>
    <name evidence="6" type="primary">scpB</name>
    <name evidence="6" type="ORF">GKE73_04195</name>
</gene>
<dbReference type="PANTHER" id="PTHR34298:SF2">
    <property type="entry name" value="SEGREGATION AND CONDENSATION PROTEIN B"/>
    <property type="match status" value="1"/>
</dbReference>
<accession>A0A844GDC9</accession>
<evidence type="ECO:0000313" key="7">
    <source>
        <dbReference type="Proteomes" id="UP000446658"/>
    </source>
</evidence>
<dbReference type="Gene3D" id="1.10.10.10">
    <property type="entry name" value="Winged helix-like DNA-binding domain superfamily/Winged helix DNA-binding domain"/>
    <property type="match status" value="2"/>
</dbReference>
<keyword evidence="1" id="KW-0963">Cytoplasm</keyword>
<dbReference type="Proteomes" id="UP000446658">
    <property type="component" value="Unassembled WGS sequence"/>
</dbReference>
<feature type="region of interest" description="Disordered" evidence="5">
    <location>
        <begin position="181"/>
        <end position="211"/>
    </location>
</feature>